<evidence type="ECO:0000313" key="6">
    <source>
        <dbReference type="Proteomes" id="UP000263377"/>
    </source>
</evidence>
<name>A0A372ZJ17_9ACTN</name>
<dbReference type="InterPro" id="IPR011711">
    <property type="entry name" value="GntR_C"/>
</dbReference>
<evidence type="ECO:0000313" key="5">
    <source>
        <dbReference type="EMBL" id="RGD55544.1"/>
    </source>
</evidence>
<dbReference type="InterPro" id="IPR000524">
    <property type="entry name" value="Tscrpt_reg_HTH_GntR"/>
</dbReference>
<protein>
    <submittedName>
        <fullName evidence="5">GntR family transcriptional regulator</fullName>
    </submittedName>
</protein>
<dbReference type="PANTHER" id="PTHR43537:SF24">
    <property type="entry name" value="GLUCONATE OPERON TRANSCRIPTIONAL REPRESSOR"/>
    <property type="match status" value="1"/>
</dbReference>
<evidence type="ECO:0000259" key="4">
    <source>
        <dbReference type="PROSITE" id="PS50949"/>
    </source>
</evidence>
<evidence type="ECO:0000256" key="1">
    <source>
        <dbReference type="ARBA" id="ARBA00023015"/>
    </source>
</evidence>
<dbReference type="SMART" id="SM00345">
    <property type="entry name" value="HTH_GNTR"/>
    <property type="match status" value="1"/>
</dbReference>
<dbReference type="InterPro" id="IPR008920">
    <property type="entry name" value="TF_FadR/GntR_C"/>
</dbReference>
<dbReference type="Pfam" id="PF00392">
    <property type="entry name" value="GntR"/>
    <property type="match status" value="1"/>
</dbReference>
<feature type="domain" description="HTH gntR-type" evidence="4">
    <location>
        <begin position="10"/>
        <end position="77"/>
    </location>
</feature>
<dbReference type="Gene3D" id="1.20.120.530">
    <property type="entry name" value="GntR ligand-binding domain-like"/>
    <property type="match status" value="1"/>
</dbReference>
<keyword evidence="6" id="KW-1185">Reference proteome</keyword>
<keyword evidence="3" id="KW-0804">Transcription</keyword>
<dbReference type="EMBL" id="QVIG01000003">
    <property type="protein sequence ID" value="RGD55544.1"/>
    <property type="molecule type" value="Genomic_DNA"/>
</dbReference>
<dbReference type="SUPFAM" id="SSF46785">
    <property type="entry name" value="Winged helix' DNA-binding domain"/>
    <property type="match status" value="1"/>
</dbReference>
<keyword evidence="1" id="KW-0805">Transcription regulation</keyword>
<dbReference type="InterPro" id="IPR036390">
    <property type="entry name" value="WH_DNA-bd_sf"/>
</dbReference>
<reference evidence="5 6" key="1">
    <citation type="submission" date="2018-08" db="EMBL/GenBank/DDBJ databases">
        <title>Diversity &amp; Physiological Properties of Lignin-Decomposing Actinobacteria from Soil.</title>
        <authorList>
            <person name="Roh S.G."/>
            <person name="Kim S.B."/>
        </authorList>
    </citation>
    <scope>NUCLEOTIDE SEQUENCE [LARGE SCALE GENOMIC DNA]</scope>
    <source>
        <strain evidence="5 6">MMS17-GH009</strain>
    </source>
</reference>
<accession>A0A372ZJ17</accession>
<dbReference type="PANTHER" id="PTHR43537">
    <property type="entry name" value="TRANSCRIPTIONAL REGULATOR, GNTR FAMILY"/>
    <property type="match status" value="1"/>
</dbReference>
<dbReference type="Gene3D" id="1.10.10.10">
    <property type="entry name" value="Winged helix-like DNA-binding domain superfamily/Winged helix DNA-binding domain"/>
    <property type="match status" value="1"/>
</dbReference>
<dbReference type="Pfam" id="PF07729">
    <property type="entry name" value="FCD"/>
    <property type="match status" value="1"/>
</dbReference>
<dbReference type="InterPro" id="IPR036388">
    <property type="entry name" value="WH-like_DNA-bd_sf"/>
</dbReference>
<dbReference type="AlphaFoldDB" id="A0A372ZJ17"/>
<evidence type="ECO:0000256" key="3">
    <source>
        <dbReference type="ARBA" id="ARBA00023163"/>
    </source>
</evidence>
<dbReference type="GO" id="GO:0003700">
    <property type="term" value="F:DNA-binding transcription factor activity"/>
    <property type="evidence" value="ECO:0007669"/>
    <property type="project" value="InterPro"/>
</dbReference>
<dbReference type="GO" id="GO:0003677">
    <property type="term" value="F:DNA binding"/>
    <property type="evidence" value="ECO:0007669"/>
    <property type="project" value="UniProtKB-KW"/>
</dbReference>
<dbReference type="PROSITE" id="PS50949">
    <property type="entry name" value="HTH_GNTR"/>
    <property type="match status" value="1"/>
</dbReference>
<evidence type="ECO:0000256" key="2">
    <source>
        <dbReference type="ARBA" id="ARBA00023125"/>
    </source>
</evidence>
<keyword evidence="2" id="KW-0238">DNA-binding</keyword>
<dbReference type="SUPFAM" id="SSF48008">
    <property type="entry name" value="GntR ligand-binding domain-like"/>
    <property type="match status" value="1"/>
</dbReference>
<dbReference type="SMART" id="SM00895">
    <property type="entry name" value="FCD"/>
    <property type="match status" value="1"/>
</dbReference>
<comment type="caution">
    <text evidence="5">The sequence shown here is derived from an EMBL/GenBank/DDBJ whole genome shotgun (WGS) entry which is preliminary data.</text>
</comment>
<sequence length="222" mass="24316">MADTPPPARVPAADRAYDLTKDLILGGGLPGGTLISEGEIAERASLSRTPVREAFLRLQAEGLLQLFPKRGAVVVPVGPGEAEDVLELREALESTAVRRITRRPDGLDALVRQLSELIDQQREPARRADLGAFADADEAFHRGIVTASGNELAERFYGTLRDRQRRMAVQLLQVQPEGQRQRLASLVEEHTVLVERIAARDAEGFTAALHAHLDAHRAVTDR</sequence>
<dbReference type="PRINTS" id="PR00035">
    <property type="entry name" value="HTHGNTR"/>
</dbReference>
<dbReference type="RefSeq" id="WP_049653804.1">
    <property type="nucleotide sequence ID" value="NZ_QVIG01000003.1"/>
</dbReference>
<proteinExistence type="predicted"/>
<organism evidence="5 6">
    <name type="scientific">Kitasatospora xanthocidica</name>
    <dbReference type="NCBI Taxonomy" id="83382"/>
    <lineage>
        <taxon>Bacteria</taxon>
        <taxon>Bacillati</taxon>
        <taxon>Actinomycetota</taxon>
        <taxon>Actinomycetes</taxon>
        <taxon>Kitasatosporales</taxon>
        <taxon>Streptomycetaceae</taxon>
        <taxon>Kitasatospora</taxon>
    </lineage>
</organism>
<gene>
    <name evidence="5" type="ORF">DR950_40035</name>
</gene>
<dbReference type="Proteomes" id="UP000263377">
    <property type="component" value="Unassembled WGS sequence"/>
</dbReference>